<feature type="chain" id="PRO_5003837713" description="RRM domain-containing protein" evidence="4">
    <location>
        <begin position="21"/>
        <end position="233"/>
    </location>
</feature>
<protein>
    <recommendedName>
        <fullName evidence="5">RRM domain-containing protein</fullName>
    </recommendedName>
</protein>
<keyword evidence="1 2" id="KW-0694">RNA-binding</keyword>
<dbReference type="InterPro" id="IPR050502">
    <property type="entry name" value="Euk_RNA-bind_prot"/>
</dbReference>
<proteinExistence type="predicted"/>
<dbReference type="PANTHER" id="PTHR48025:SF1">
    <property type="entry name" value="RRM DOMAIN-CONTAINING PROTEIN"/>
    <property type="match status" value="1"/>
</dbReference>
<dbReference type="PANTHER" id="PTHR48025">
    <property type="entry name" value="OS02G0815200 PROTEIN"/>
    <property type="match status" value="1"/>
</dbReference>
<dbReference type="GO" id="GO:0003729">
    <property type="term" value="F:mRNA binding"/>
    <property type="evidence" value="ECO:0007669"/>
    <property type="project" value="TreeGrafter"/>
</dbReference>
<evidence type="ECO:0000259" key="5">
    <source>
        <dbReference type="PROSITE" id="PS50102"/>
    </source>
</evidence>
<keyword evidence="4" id="KW-0732">Signal</keyword>
<evidence type="ECO:0000256" key="4">
    <source>
        <dbReference type="SAM" id="SignalP"/>
    </source>
</evidence>
<dbReference type="InterPro" id="IPR012677">
    <property type="entry name" value="Nucleotide-bd_a/b_plait_sf"/>
</dbReference>
<dbReference type="EMBL" id="AGNL01018411">
    <property type="protein sequence ID" value="EJK63139.1"/>
    <property type="molecule type" value="Genomic_DNA"/>
</dbReference>
<dbReference type="SUPFAM" id="SSF54928">
    <property type="entry name" value="RNA-binding domain, RBD"/>
    <property type="match status" value="1"/>
</dbReference>
<dbReference type="OrthoDB" id="439808at2759"/>
<dbReference type="InterPro" id="IPR000504">
    <property type="entry name" value="RRM_dom"/>
</dbReference>
<keyword evidence="7" id="KW-1185">Reference proteome</keyword>
<reference evidence="6 7" key="1">
    <citation type="journal article" date="2012" name="Genome Biol.">
        <title>Genome and low-iron response of an oceanic diatom adapted to chronic iron limitation.</title>
        <authorList>
            <person name="Lommer M."/>
            <person name="Specht M."/>
            <person name="Roy A.S."/>
            <person name="Kraemer L."/>
            <person name="Andreson R."/>
            <person name="Gutowska M.A."/>
            <person name="Wolf J."/>
            <person name="Bergner S.V."/>
            <person name="Schilhabel M.B."/>
            <person name="Klostermeier U.C."/>
            <person name="Beiko R.G."/>
            <person name="Rosenstiel P."/>
            <person name="Hippler M."/>
            <person name="Laroche J."/>
        </authorList>
    </citation>
    <scope>NUCLEOTIDE SEQUENCE [LARGE SCALE GENOMIC DNA]</scope>
    <source>
        <strain evidence="6 7">CCMP1005</strain>
    </source>
</reference>
<evidence type="ECO:0000256" key="3">
    <source>
        <dbReference type="SAM" id="MobiDB-lite"/>
    </source>
</evidence>
<feature type="domain" description="RRM" evidence="5">
    <location>
        <begin position="72"/>
        <end position="147"/>
    </location>
</feature>
<gene>
    <name evidence="6" type="ORF">THAOC_16223</name>
</gene>
<sequence>MIRRLSSLAALIATSPLCAGFQRPYESTRPNDRLTARPPTELKYLESRDVVELMIGGARYEMVELPDAMMSTTLFVGNLCEFVTDEQLSEVSKLKYVPACVARKADMSSLKYGFVTFRSEEEKETALKMLNGQQLNGRILKIEEVKDSERHGRVKAPRKIVDYAVGQVKRQRRGELNTMRRVTSSTRLANDDDKCESYKAERKLRKERLARRKNRGRYKNQQRKNSRAARLIS</sequence>
<evidence type="ECO:0000256" key="2">
    <source>
        <dbReference type="PROSITE-ProRule" id="PRU00176"/>
    </source>
</evidence>
<comment type="caution">
    <text evidence="6">The sequence shown here is derived from an EMBL/GenBank/DDBJ whole genome shotgun (WGS) entry which is preliminary data.</text>
</comment>
<accession>K0SDV6</accession>
<evidence type="ECO:0000313" key="7">
    <source>
        <dbReference type="Proteomes" id="UP000266841"/>
    </source>
</evidence>
<dbReference type="SMART" id="SM00360">
    <property type="entry name" value="RRM"/>
    <property type="match status" value="1"/>
</dbReference>
<dbReference type="InterPro" id="IPR035979">
    <property type="entry name" value="RBD_domain_sf"/>
</dbReference>
<dbReference type="Proteomes" id="UP000266841">
    <property type="component" value="Unassembled WGS sequence"/>
</dbReference>
<dbReference type="OMA" id="NLCEFVT"/>
<organism evidence="6 7">
    <name type="scientific">Thalassiosira oceanica</name>
    <name type="common">Marine diatom</name>
    <dbReference type="NCBI Taxonomy" id="159749"/>
    <lineage>
        <taxon>Eukaryota</taxon>
        <taxon>Sar</taxon>
        <taxon>Stramenopiles</taxon>
        <taxon>Ochrophyta</taxon>
        <taxon>Bacillariophyta</taxon>
        <taxon>Coscinodiscophyceae</taxon>
        <taxon>Thalassiosirophycidae</taxon>
        <taxon>Thalassiosirales</taxon>
        <taxon>Thalassiosiraceae</taxon>
        <taxon>Thalassiosira</taxon>
    </lineage>
</organism>
<dbReference type="eggNOG" id="ENOG502R37C">
    <property type="taxonomic scope" value="Eukaryota"/>
</dbReference>
<dbReference type="Gene3D" id="3.30.70.330">
    <property type="match status" value="1"/>
</dbReference>
<dbReference type="Pfam" id="PF00076">
    <property type="entry name" value="RRM_1"/>
    <property type="match status" value="1"/>
</dbReference>
<dbReference type="PROSITE" id="PS50102">
    <property type="entry name" value="RRM"/>
    <property type="match status" value="1"/>
</dbReference>
<feature type="compositionally biased region" description="Basic residues" evidence="3">
    <location>
        <begin position="211"/>
        <end position="227"/>
    </location>
</feature>
<dbReference type="CDD" id="cd00590">
    <property type="entry name" value="RRM_SF"/>
    <property type="match status" value="1"/>
</dbReference>
<evidence type="ECO:0000256" key="1">
    <source>
        <dbReference type="ARBA" id="ARBA00022884"/>
    </source>
</evidence>
<feature type="signal peptide" evidence="4">
    <location>
        <begin position="1"/>
        <end position="20"/>
    </location>
</feature>
<feature type="region of interest" description="Disordered" evidence="3">
    <location>
        <begin position="211"/>
        <end position="233"/>
    </location>
</feature>
<dbReference type="AlphaFoldDB" id="K0SDV6"/>
<name>K0SDV6_THAOC</name>
<evidence type="ECO:0000313" key="6">
    <source>
        <dbReference type="EMBL" id="EJK63139.1"/>
    </source>
</evidence>